<dbReference type="Proteomes" id="UP000276133">
    <property type="component" value="Unassembled WGS sequence"/>
</dbReference>
<accession>A0A3M7T4M4</accession>
<dbReference type="AlphaFoldDB" id="A0A3M7T4M4"/>
<sequence>MTKNIDETLEEINQDITQFINYMKNSVYYASGLESFFKQELDKIALKFRIKENEQRLWQTCVMREIEKGNSDISYRKFDTFIEKEKLLIEKFKKIQEFHSNNNIQNANPTFKKGLKLKIPESGCKKRLPLKPGLVDMMPKLRH</sequence>
<proteinExistence type="predicted"/>
<evidence type="ECO:0000313" key="2">
    <source>
        <dbReference type="Proteomes" id="UP000276133"/>
    </source>
</evidence>
<gene>
    <name evidence="1" type="ORF">BpHYR1_008536</name>
</gene>
<keyword evidence="2" id="KW-1185">Reference proteome</keyword>
<name>A0A3M7T4M4_BRAPC</name>
<protein>
    <submittedName>
        <fullName evidence="1">Uncharacterized protein</fullName>
    </submittedName>
</protein>
<organism evidence="1 2">
    <name type="scientific">Brachionus plicatilis</name>
    <name type="common">Marine rotifer</name>
    <name type="synonym">Brachionus muelleri</name>
    <dbReference type="NCBI Taxonomy" id="10195"/>
    <lineage>
        <taxon>Eukaryota</taxon>
        <taxon>Metazoa</taxon>
        <taxon>Spiralia</taxon>
        <taxon>Gnathifera</taxon>
        <taxon>Rotifera</taxon>
        <taxon>Eurotatoria</taxon>
        <taxon>Monogononta</taxon>
        <taxon>Pseudotrocha</taxon>
        <taxon>Ploima</taxon>
        <taxon>Brachionidae</taxon>
        <taxon>Brachionus</taxon>
    </lineage>
</organism>
<comment type="caution">
    <text evidence="1">The sequence shown here is derived from an EMBL/GenBank/DDBJ whole genome shotgun (WGS) entry which is preliminary data.</text>
</comment>
<reference evidence="1 2" key="1">
    <citation type="journal article" date="2018" name="Sci. Rep.">
        <title>Genomic signatures of local adaptation to the degree of environmental predictability in rotifers.</title>
        <authorList>
            <person name="Franch-Gras L."/>
            <person name="Hahn C."/>
            <person name="Garcia-Roger E.M."/>
            <person name="Carmona M.J."/>
            <person name="Serra M."/>
            <person name="Gomez A."/>
        </authorList>
    </citation>
    <scope>NUCLEOTIDE SEQUENCE [LARGE SCALE GENOMIC DNA]</scope>
    <source>
        <strain evidence="1">HYR1</strain>
    </source>
</reference>
<evidence type="ECO:0000313" key="1">
    <source>
        <dbReference type="EMBL" id="RNA43023.1"/>
    </source>
</evidence>
<dbReference type="EMBL" id="REGN01000289">
    <property type="protein sequence ID" value="RNA43023.1"/>
    <property type="molecule type" value="Genomic_DNA"/>
</dbReference>